<dbReference type="GO" id="GO:0016787">
    <property type="term" value="F:hydrolase activity"/>
    <property type="evidence" value="ECO:0007669"/>
    <property type="project" value="UniProtKB-KW"/>
</dbReference>
<name>A0A0H3N5F9_CLODC</name>
<keyword evidence="2" id="KW-0813">Transport</keyword>
<dbReference type="HOGENOM" id="CLU_135754_1_0_9"/>
<reference evidence="4 5" key="1">
    <citation type="journal article" date="2009" name="Genome Biol.">
        <title>Comparative genome and phenotypic analysis of Clostridium difficile 027 strains provides insight into the evolution of a hypervirulent bacterium.</title>
        <authorList>
            <person name="Stabler R.A."/>
            <person name="He M."/>
            <person name="Dawson L."/>
            <person name="Martin M."/>
            <person name="Valiente E."/>
            <person name="Corton C."/>
            <person name="Lawley T.D."/>
            <person name="Sebaihia M."/>
            <person name="Quail M.A."/>
            <person name="Rose G."/>
            <person name="Gerding D.N."/>
            <person name="Gibert M."/>
            <person name="Popoff M.R."/>
            <person name="Parkhill J."/>
            <person name="Dougan G."/>
            <person name="Wren B.W."/>
        </authorList>
    </citation>
    <scope>NUCLEOTIDE SEQUENCE [LARGE SCALE GENOMIC DNA]</scope>
    <source>
        <strain evidence="4 5">CD196</strain>
    </source>
</reference>
<dbReference type="GO" id="GO:0046961">
    <property type="term" value="F:proton-transporting ATPase activity, rotational mechanism"/>
    <property type="evidence" value="ECO:0007669"/>
    <property type="project" value="InterPro"/>
</dbReference>
<keyword evidence="3" id="KW-0406">Ion transport</keyword>
<evidence type="ECO:0000313" key="5">
    <source>
        <dbReference type="Proteomes" id="UP000002068"/>
    </source>
</evidence>
<dbReference type="Proteomes" id="UP000002068">
    <property type="component" value="Chromosome"/>
</dbReference>
<dbReference type="Gene3D" id="3.40.50.10580">
    <property type="entry name" value="ATPase, V1 complex, subunit F"/>
    <property type="match status" value="1"/>
</dbReference>
<dbReference type="EMBL" id="FN538970">
    <property type="protein sequence ID" value="CBA65320.1"/>
    <property type="molecule type" value="Genomic_DNA"/>
</dbReference>
<dbReference type="Pfam" id="PF01990">
    <property type="entry name" value="ATP-synt_F"/>
    <property type="match status" value="1"/>
</dbReference>
<dbReference type="KEGG" id="cdc:CD196_2743"/>
<dbReference type="InterPro" id="IPR036906">
    <property type="entry name" value="ATPase_V1_fsu_sf"/>
</dbReference>
<evidence type="ECO:0000256" key="2">
    <source>
        <dbReference type="ARBA" id="ARBA00022448"/>
    </source>
</evidence>
<protein>
    <submittedName>
        <fullName evidence="4">V-type sodium ATP synthase subunit G</fullName>
        <ecNumber evidence="4">3.6.3.14</ecNumber>
    </submittedName>
</protein>
<sequence>MLMYKVGVVGDKDSIMGFLALGIDIFPAYDSDEIKKSIHKLVEDEYAIIYITEQASLLAKESIAKYKDYQLPAIIVIPGIGGSMGLGMNEVRESSKRAIGADILFKE</sequence>
<evidence type="ECO:0000256" key="1">
    <source>
        <dbReference type="ARBA" id="ARBA00010148"/>
    </source>
</evidence>
<dbReference type="AlphaFoldDB" id="A0A0H3N5F9"/>
<comment type="similarity">
    <text evidence="1">Belongs to the V-ATPase F subunit family.</text>
</comment>
<evidence type="ECO:0000313" key="4">
    <source>
        <dbReference type="EMBL" id="CBA65320.1"/>
    </source>
</evidence>
<gene>
    <name evidence="4" type="primary">ntpG</name>
    <name evidence="4" type="ordered locus">CD196_2743</name>
</gene>
<proteinExistence type="inferred from homology"/>
<dbReference type="EC" id="3.6.3.14" evidence="4"/>
<dbReference type="NCBIfam" id="NF002384">
    <property type="entry name" value="PRK01395.1"/>
    <property type="match status" value="1"/>
</dbReference>
<dbReference type="SUPFAM" id="SSF159468">
    <property type="entry name" value="AtpF-like"/>
    <property type="match status" value="1"/>
</dbReference>
<accession>A0A0H3N5F9</accession>
<evidence type="ECO:0000256" key="3">
    <source>
        <dbReference type="ARBA" id="ARBA00023065"/>
    </source>
</evidence>
<organism evidence="4 5">
    <name type="scientific">Clostridioides difficile (strain CD196)</name>
    <name type="common">Peptoclostridium difficile</name>
    <dbReference type="NCBI Taxonomy" id="645462"/>
    <lineage>
        <taxon>Bacteria</taxon>
        <taxon>Bacillati</taxon>
        <taxon>Bacillota</taxon>
        <taxon>Clostridia</taxon>
        <taxon>Peptostreptococcales</taxon>
        <taxon>Peptostreptococcaceae</taxon>
        <taxon>Clostridioides</taxon>
    </lineage>
</organism>
<dbReference type="InterPro" id="IPR008218">
    <property type="entry name" value="ATPase_V1-cplx_f_g_su"/>
</dbReference>
<keyword evidence="4" id="KW-0378">Hydrolase</keyword>